<dbReference type="RefSeq" id="XP_060326570.1">
    <property type="nucleotide sequence ID" value="XM_060483688.1"/>
</dbReference>
<dbReference type="GeneID" id="85367236"/>
<evidence type="ECO:0008006" key="3">
    <source>
        <dbReference type="Google" id="ProtNLM"/>
    </source>
</evidence>
<evidence type="ECO:0000313" key="2">
    <source>
        <dbReference type="Proteomes" id="UP001175211"/>
    </source>
</evidence>
<comment type="caution">
    <text evidence="1">The sequence shown here is derived from an EMBL/GenBank/DDBJ whole genome shotgun (WGS) entry which is preliminary data.</text>
</comment>
<sequence length="569" mass="65576">MFEPSSFKSRCYISPAYTHSGMQRCNPLESSMVKLKIASRILRRWSSSPSSPIYRLPPELLIEIFLHATLEPKRRDVWRVRAKNPLVISHVCGVWRDIAIDCSPLWSCIAIQQSSAVITPATRRARHLHDSFNDTRVNFPLTKLYLQRSRKLPIDVEIIVRQPPSPQDWWTCSYAHVLSDLLLPHVGRFRSLMMNHQSWVCHRILWERILTVSMPILEDLEFYSFSPADTEDVSTDRLLASPKAELCPSLKELTISIPCQWQEFGFSNLTSLSFAMLPLHHCPTIQELVEILRLSKDTLDKVEIIGAFAARNSESPVSPSDRLLLPNVRMLRLGFHNARDVRPFLYHVAFPALKALVIINMHGENAFQGRTHEVHTHSINRLFDAMIRLLPLSQLTFLILRHVEFREERFPAWSSVQRGYTGEKHLPVSWKFMASLTSLRHLFLISPDNATLTSMNYPIPLISQSETEDSLSRLPLVLPHLSVLRINSLSPKSYHQVLDWIVQRHSVLRAALGEYYRDGPFLRTLRLCLPEDAQVTMDALGYPGLAYEETISYFPDIHRMKYPVMHDNI</sequence>
<name>A0AA39JT59_ARMTA</name>
<evidence type="ECO:0000313" key="1">
    <source>
        <dbReference type="EMBL" id="KAK0448465.1"/>
    </source>
</evidence>
<proteinExistence type="predicted"/>
<accession>A0AA39JT59</accession>
<keyword evidence="2" id="KW-1185">Reference proteome</keyword>
<dbReference type="EMBL" id="JAUEPS010000041">
    <property type="protein sequence ID" value="KAK0448465.1"/>
    <property type="molecule type" value="Genomic_DNA"/>
</dbReference>
<dbReference type="AlphaFoldDB" id="A0AA39JT59"/>
<reference evidence="1" key="1">
    <citation type="submission" date="2023-06" db="EMBL/GenBank/DDBJ databases">
        <authorList>
            <consortium name="Lawrence Berkeley National Laboratory"/>
            <person name="Ahrendt S."/>
            <person name="Sahu N."/>
            <person name="Indic B."/>
            <person name="Wong-Bajracharya J."/>
            <person name="Merenyi Z."/>
            <person name="Ke H.-M."/>
            <person name="Monk M."/>
            <person name="Kocsube S."/>
            <person name="Drula E."/>
            <person name="Lipzen A."/>
            <person name="Balint B."/>
            <person name="Henrissat B."/>
            <person name="Andreopoulos B."/>
            <person name="Martin F.M."/>
            <person name="Harder C.B."/>
            <person name="Rigling D."/>
            <person name="Ford K.L."/>
            <person name="Foster G.D."/>
            <person name="Pangilinan J."/>
            <person name="Papanicolaou A."/>
            <person name="Barry K."/>
            <person name="LaButti K."/>
            <person name="Viragh M."/>
            <person name="Koriabine M."/>
            <person name="Yan M."/>
            <person name="Riley R."/>
            <person name="Champramary S."/>
            <person name="Plett K.L."/>
            <person name="Tsai I.J."/>
            <person name="Slot J."/>
            <person name="Sipos G."/>
            <person name="Plett J."/>
            <person name="Nagy L.G."/>
            <person name="Grigoriev I.V."/>
        </authorList>
    </citation>
    <scope>NUCLEOTIDE SEQUENCE</scope>
    <source>
        <strain evidence="1">CCBAS 213</strain>
    </source>
</reference>
<gene>
    <name evidence="1" type="ORF">EV420DRAFT_844307</name>
</gene>
<dbReference type="Proteomes" id="UP001175211">
    <property type="component" value="Unassembled WGS sequence"/>
</dbReference>
<protein>
    <recommendedName>
        <fullName evidence="3">F-box domain-containing protein</fullName>
    </recommendedName>
</protein>
<organism evidence="1 2">
    <name type="scientific">Armillaria tabescens</name>
    <name type="common">Ringless honey mushroom</name>
    <name type="synonym">Agaricus tabescens</name>
    <dbReference type="NCBI Taxonomy" id="1929756"/>
    <lineage>
        <taxon>Eukaryota</taxon>
        <taxon>Fungi</taxon>
        <taxon>Dikarya</taxon>
        <taxon>Basidiomycota</taxon>
        <taxon>Agaricomycotina</taxon>
        <taxon>Agaricomycetes</taxon>
        <taxon>Agaricomycetidae</taxon>
        <taxon>Agaricales</taxon>
        <taxon>Marasmiineae</taxon>
        <taxon>Physalacriaceae</taxon>
        <taxon>Desarmillaria</taxon>
    </lineage>
</organism>